<dbReference type="CDD" id="cd16261">
    <property type="entry name" value="EF2_snRNP_III"/>
    <property type="match status" value="1"/>
</dbReference>
<dbReference type="PROSITE" id="PS51722">
    <property type="entry name" value="G_TR_2"/>
    <property type="match status" value="1"/>
</dbReference>
<dbReference type="SUPFAM" id="SSF50447">
    <property type="entry name" value="Translation proteins"/>
    <property type="match status" value="1"/>
</dbReference>
<evidence type="ECO:0000256" key="10">
    <source>
        <dbReference type="SAM" id="MobiDB-lite"/>
    </source>
</evidence>
<dbReference type="CDD" id="cd04096">
    <property type="entry name" value="eEF2_snRNP_like_C"/>
    <property type="match status" value="1"/>
</dbReference>
<keyword evidence="2" id="KW-0963">Cytoplasm</keyword>
<keyword evidence="6" id="KW-0342">GTP-binding</keyword>
<evidence type="ECO:0000256" key="2">
    <source>
        <dbReference type="ARBA" id="ARBA00022490"/>
    </source>
</evidence>
<comment type="subcellular location">
    <subcellularLocation>
        <location evidence="1">Cytoplasm</location>
    </subcellularLocation>
</comment>
<proteinExistence type="predicted"/>
<dbReference type="FunFam" id="3.40.50.300:FF:000746">
    <property type="entry name" value="Ribosome assembly protein 1"/>
    <property type="match status" value="1"/>
</dbReference>
<dbReference type="PANTHER" id="PTHR42908:SF3">
    <property type="entry name" value="ELONGATION FACTOR-LIKE GTPASE 1"/>
    <property type="match status" value="1"/>
</dbReference>
<dbReference type="Gene3D" id="2.40.30.10">
    <property type="entry name" value="Translation factors"/>
    <property type="match status" value="1"/>
</dbReference>
<evidence type="ECO:0000256" key="7">
    <source>
        <dbReference type="ARBA" id="ARBA00048548"/>
    </source>
</evidence>
<dbReference type="SUPFAM" id="SSF52540">
    <property type="entry name" value="P-loop containing nucleoside triphosphate hydrolases"/>
    <property type="match status" value="1"/>
</dbReference>
<dbReference type="GO" id="GO:0043022">
    <property type="term" value="F:ribosome binding"/>
    <property type="evidence" value="ECO:0007669"/>
    <property type="project" value="TreeGrafter"/>
</dbReference>
<dbReference type="Gene3D" id="3.30.70.240">
    <property type="match status" value="1"/>
</dbReference>
<sequence>MSTVHKIQALQKNIKNIRNICILAHVDHGKTTLSDSLLASNGIISERLAGKVRYLDSREDEQERGITMESSGISLSFQVLTNYLNSETKQIEMKKENYLINLIDSPGHIDFSSEVSIASRLCDGALVLVDVVEGICTQTHTVLRQAWDENIRCIIVFNKIDRLITELKLTATEAYIHIRNILEQINAIMGSFFAGGVMEEDNLKRENKKGEDDGDDEWDEEKEKEIFFSPEKGNVIFASAIDGWAFRIESFAKIYAKKLGIKENLLKKVLWGDYYLDPKTKKVIGYKHLKGRNLKPMFVQFILDNIWTIFEAVENNDKEKVDKIVKSLNLKILPRDLKSKDTRAIQSTICSTWLPLAQTVLYSIVEQLPSPLEAQKIRLPKLLYPQNINNNSDPDLTENQKKLEKALYECDASENAPVVIIVSKMVDVNAEDLPSNRRIQLTAEEMRENRRRLLEQRKLELEGQIEAPLSLNEVQATTPVEKTEDNKEEEKKKDNILVGFARIFSGTIHEGQTVYVMGPKYDPMDPTKFCTQVTVKNLYLIMGKELEALTSVPAGNVFGIGGLDEAVLKSATISTLTECPSLINVDMKAPPIVRVAVEPYDPSDMPKLVEGLKLLNQADSCVEVLIQETGEHVIVTAGELHLERCLKDLKEKYAKIGIHSSDPIVPYRETLSNQPAINTNPFQEYSDEEEEDEDDENDENEGNKAKASKKNNLPIGTRILNTSKNMCTIRLRAVPLPEKVTKYLIEQSETIKKIIDHYDNRKKNISTGNESLDEQKEIKDKNEREKFLNELQKIFDESSQDPANIIDGNKQFWKDIVSKIWSFGSKRIGPNILINNIPGYERTPWCSVNEKVDNVVKEETQSKLSVKDFEGSINSGFQIATNSGPLCAEPMIGVCYILESFNVNVDPDNTDSLSLSTLSGQVISTIKEGCARTFLQWSPRLSLATYSCEIQATAEVLGKIYGVLSKRHARIYEEDLKEGTQFFQIKSLLPVIESFGFADEIRKRTSGAASPQLLFHGYIVLDQDPFWVPNTEEELEDLGEKADRENVAKKYMDSVRKRKGLFVDKKIVEHGEKQRTLKSK</sequence>
<dbReference type="GO" id="GO:0005525">
    <property type="term" value="F:GTP binding"/>
    <property type="evidence" value="ECO:0007669"/>
    <property type="project" value="UniProtKB-KW"/>
</dbReference>
<dbReference type="InterPro" id="IPR009000">
    <property type="entry name" value="Transl_B-barrel_sf"/>
</dbReference>
<dbReference type="Gene3D" id="3.30.70.870">
    <property type="entry name" value="Elongation Factor G (Translational Gtpase), domain 3"/>
    <property type="match status" value="1"/>
</dbReference>
<evidence type="ECO:0000256" key="1">
    <source>
        <dbReference type="ARBA" id="ARBA00004496"/>
    </source>
</evidence>
<dbReference type="AlphaFoldDB" id="A0A1Y2EM59"/>
<evidence type="ECO:0000256" key="9">
    <source>
        <dbReference type="ARBA" id="ARBA00081809"/>
    </source>
</evidence>
<dbReference type="InterPro" id="IPR005225">
    <property type="entry name" value="Small_GTP-bd"/>
</dbReference>
<comment type="catalytic activity">
    <reaction evidence="7">
        <text>GTP + H2O = GDP + phosphate + H(+)</text>
        <dbReference type="Rhea" id="RHEA:19669"/>
        <dbReference type="ChEBI" id="CHEBI:15377"/>
        <dbReference type="ChEBI" id="CHEBI:15378"/>
        <dbReference type="ChEBI" id="CHEBI:37565"/>
        <dbReference type="ChEBI" id="CHEBI:43474"/>
        <dbReference type="ChEBI" id="CHEBI:58189"/>
    </reaction>
</comment>
<evidence type="ECO:0000256" key="5">
    <source>
        <dbReference type="ARBA" id="ARBA00022801"/>
    </source>
</evidence>
<keyword evidence="4" id="KW-0547">Nucleotide-binding</keyword>
<dbReference type="InterPro" id="IPR056752">
    <property type="entry name" value="EFL1"/>
</dbReference>
<dbReference type="SUPFAM" id="SSF54211">
    <property type="entry name" value="Ribosomal protein S5 domain 2-like"/>
    <property type="match status" value="1"/>
</dbReference>
<keyword evidence="3" id="KW-0690">Ribosome biogenesis</keyword>
<evidence type="ECO:0000256" key="4">
    <source>
        <dbReference type="ARBA" id="ARBA00022741"/>
    </source>
</evidence>
<evidence type="ECO:0000256" key="3">
    <source>
        <dbReference type="ARBA" id="ARBA00022517"/>
    </source>
</evidence>
<name>A0A1Y2EM59_9FUNG</name>
<dbReference type="CDD" id="cd16268">
    <property type="entry name" value="EF2_II"/>
    <property type="match status" value="1"/>
</dbReference>
<dbReference type="NCBIfam" id="TIGR00231">
    <property type="entry name" value="small_GTP"/>
    <property type="match status" value="1"/>
</dbReference>
<dbReference type="FunFam" id="3.30.70.870:FF:000002">
    <property type="entry name" value="Translation elongation factor 2"/>
    <property type="match status" value="1"/>
</dbReference>
<dbReference type="GO" id="GO:0003924">
    <property type="term" value="F:GTPase activity"/>
    <property type="evidence" value="ECO:0007669"/>
    <property type="project" value="InterPro"/>
</dbReference>
<feature type="compositionally biased region" description="Polar residues" evidence="10">
    <location>
        <begin position="671"/>
        <end position="683"/>
    </location>
</feature>
<dbReference type="Pfam" id="PF14492">
    <property type="entry name" value="EFG_III"/>
    <property type="match status" value="1"/>
</dbReference>
<accession>A0A1Y2EM59</accession>
<dbReference type="GO" id="GO:0005829">
    <property type="term" value="C:cytosol"/>
    <property type="evidence" value="ECO:0007669"/>
    <property type="project" value="TreeGrafter"/>
</dbReference>
<dbReference type="SUPFAM" id="SSF54980">
    <property type="entry name" value="EF-G C-terminal domain-like"/>
    <property type="match status" value="2"/>
</dbReference>
<dbReference type="InterPro" id="IPR014721">
    <property type="entry name" value="Ribsml_uS5_D2-typ_fold_subgr"/>
</dbReference>
<dbReference type="Gene3D" id="3.40.50.300">
    <property type="entry name" value="P-loop containing nucleotide triphosphate hydrolases"/>
    <property type="match status" value="1"/>
</dbReference>
<evidence type="ECO:0000256" key="6">
    <source>
        <dbReference type="ARBA" id="ARBA00023134"/>
    </source>
</evidence>
<protein>
    <recommendedName>
        <fullName evidence="8">Ribosome assembly protein 1</fullName>
    </recommendedName>
    <alternativeName>
        <fullName evidence="9">Elongation factor-like 1</fullName>
    </alternativeName>
</protein>
<reference evidence="12 13" key="1">
    <citation type="submission" date="2016-08" db="EMBL/GenBank/DDBJ databases">
        <title>A Parts List for Fungal Cellulosomes Revealed by Comparative Genomics.</title>
        <authorList>
            <consortium name="DOE Joint Genome Institute"/>
            <person name="Haitjema C.H."/>
            <person name="Gilmore S.P."/>
            <person name="Henske J.K."/>
            <person name="Solomon K.V."/>
            <person name="De Groot R."/>
            <person name="Kuo A."/>
            <person name="Mondo S.J."/>
            <person name="Salamov A.A."/>
            <person name="Labutti K."/>
            <person name="Zhao Z."/>
            <person name="Chiniquy J."/>
            <person name="Barry K."/>
            <person name="Brewer H.M."/>
            <person name="Purvine S.O."/>
            <person name="Wright A.T."/>
            <person name="Boxma B."/>
            <person name="Van Alen T."/>
            <person name="Hackstein J.H."/>
            <person name="Baker S.E."/>
            <person name="Grigoriev I.V."/>
            <person name="O'Malley M.A."/>
        </authorList>
    </citation>
    <scope>NUCLEOTIDE SEQUENCE [LARGE SCALE GENOMIC DNA]</scope>
    <source>
        <strain evidence="12 13">G1</strain>
    </source>
</reference>
<dbReference type="GO" id="GO:0042256">
    <property type="term" value="P:cytosolic ribosome assembly"/>
    <property type="evidence" value="ECO:0007669"/>
    <property type="project" value="TreeGrafter"/>
</dbReference>
<dbReference type="InterPro" id="IPR027417">
    <property type="entry name" value="P-loop_NTPase"/>
</dbReference>
<keyword evidence="5 12" id="KW-0378">Hydrolase</keyword>
<feature type="region of interest" description="Disordered" evidence="10">
    <location>
        <begin position="671"/>
        <end position="710"/>
    </location>
</feature>
<feature type="domain" description="Tr-type G" evidence="11">
    <location>
        <begin position="15"/>
        <end position="279"/>
    </location>
</feature>
<feature type="compositionally biased region" description="Acidic residues" evidence="10">
    <location>
        <begin position="685"/>
        <end position="700"/>
    </location>
</feature>
<dbReference type="InterPro" id="IPR000795">
    <property type="entry name" value="T_Tr_GTP-bd_dom"/>
</dbReference>
<dbReference type="InterPro" id="IPR041095">
    <property type="entry name" value="EFG_II"/>
</dbReference>
<dbReference type="InterPro" id="IPR020568">
    <property type="entry name" value="Ribosomal_Su5_D2-typ_SF"/>
</dbReference>
<dbReference type="GO" id="GO:1990904">
    <property type="term" value="C:ribonucleoprotein complex"/>
    <property type="evidence" value="ECO:0007669"/>
    <property type="project" value="TreeGrafter"/>
</dbReference>
<dbReference type="Pfam" id="PF25118">
    <property type="entry name" value="EFL1"/>
    <property type="match status" value="1"/>
</dbReference>
<dbReference type="InterPro" id="IPR035647">
    <property type="entry name" value="EFG_III/V"/>
</dbReference>
<dbReference type="PRINTS" id="PR00315">
    <property type="entry name" value="ELONGATNFCT"/>
</dbReference>
<dbReference type="Gene3D" id="3.30.230.10">
    <property type="match status" value="1"/>
</dbReference>
<dbReference type="SMART" id="SM00838">
    <property type="entry name" value="EFG_C"/>
    <property type="match status" value="1"/>
</dbReference>
<evidence type="ECO:0000313" key="12">
    <source>
        <dbReference type="EMBL" id="ORY72661.1"/>
    </source>
</evidence>
<dbReference type="OrthoDB" id="364892at2759"/>
<dbReference type="Pfam" id="PF00009">
    <property type="entry name" value="GTP_EFTU"/>
    <property type="match status" value="1"/>
</dbReference>
<dbReference type="Pfam" id="PF00679">
    <property type="entry name" value="EFG_C"/>
    <property type="match status" value="1"/>
</dbReference>
<evidence type="ECO:0000256" key="8">
    <source>
        <dbReference type="ARBA" id="ARBA00068031"/>
    </source>
</evidence>
<evidence type="ECO:0000313" key="13">
    <source>
        <dbReference type="Proteomes" id="UP000193920"/>
    </source>
</evidence>
<evidence type="ECO:0000259" key="11">
    <source>
        <dbReference type="PROSITE" id="PS51722"/>
    </source>
</evidence>
<dbReference type="CDD" id="cd01681">
    <property type="entry name" value="aeEF2_snRNP_like_IV"/>
    <property type="match status" value="1"/>
</dbReference>
<gene>
    <name evidence="12" type="ORF">LY90DRAFT_379133</name>
</gene>
<dbReference type="InterPro" id="IPR004161">
    <property type="entry name" value="EFTu-like_2"/>
</dbReference>
<dbReference type="EMBL" id="MCOG01000038">
    <property type="protein sequence ID" value="ORY72661.1"/>
    <property type="molecule type" value="Genomic_DNA"/>
</dbReference>
<dbReference type="STRING" id="1754190.A0A1Y2EM59"/>
<dbReference type="FunFam" id="3.30.70.240:FF:000006">
    <property type="entry name" value="Elongation factor like GTPase 1"/>
    <property type="match status" value="1"/>
</dbReference>
<comment type="caution">
    <text evidence="12">The sequence shown here is derived from an EMBL/GenBank/DDBJ whole genome shotgun (WGS) entry which is preliminary data.</text>
</comment>
<organism evidence="12 13">
    <name type="scientific">Neocallimastix californiae</name>
    <dbReference type="NCBI Taxonomy" id="1754190"/>
    <lineage>
        <taxon>Eukaryota</taxon>
        <taxon>Fungi</taxon>
        <taxon>Fungi incertae sedis</taxon>
        <taxon>Chytridiomycota</taxon>
        <taxon>Chytridiomycota incertae sedis</taxon>
        <taxon>Neocallimastigomycetes</taxon>
        <taxon>Neocallimastigales</taxon>
        <taxon>Neocallimastigaceae</taxon>
        <taxon>Neocallimastix</taxon>
    </lineage>
</organism>
<dbReference type="Proteomes" id="UP000193920">
    <property type="component" value="Unassembled WGS sequence"/>
</dbReference>
<dbReference type="Pfam" id="PF03144">
    <property type="entry name" value="GTP_EFTU_D2"/>
    <property type="match status" value="1"/>
</dbReference>
<dbReference type="CDD" id="cd01885">
    <property type="entry name" value="EF2"/>
    <property type="match status" value="1"/>
</dbReference>
<dbReference type="PANTHER" id="PTHR42908">
    <property type="entry name" value="TRANSLATION ELONGATION FACTOR-RELATED"/>
    <property type="match status" value="1"/>
</dbReference>
<keyword evidence="13" id="KW-1185">Reference proteome</keyword>
<dbReference type="InterPro" id="IPR000640">
    <property type="entry name" value="EFG_V-like"/>
</dbReference>